<dbReference type="RefSeq" id="WP_010107886.1">
    <property type="nucleotide sequence ID" value="NZ_QZCW01000001.1"/>
</dbReference>
<proteinExistence type="inferred from homology"/>
<comment type="catalytic activity">
    <reaction evidence="7">
        <text>(S)-4-amino-5-oxopentanoate = 5-aminolevulinate</text>
        <dbReference type="Rhea" id="RHEA:14265"/>
        <dbReference type="ChEBI" id="CHEBI:57501"/>
        <dbReference type="ChEBI" id="CHEBI:356416"/>
        <dbReference type="EC" id="5.4.3.8"/>
    </reaction>
</comment>
<comment type="pathway">
    <text evidence="2">Porphyrin-containing compound metabolism; protoporphyrin-IX biosynthesis; 5-aminolevulinate from L-glutamyl-tRNA(Glu): step 2/2.</text>
</comment>
<keyword evidence="4 7" id="KW-0663">Pyridoxal phosphate</keyword>
<keyword evidence="9" id="KW-1185">Reference proteome</keyword>
<evidence type="ECO:0000313" key="8">
    <source>
        <dbReference type="EMBL" id="MCW5321164.1"/>
    </source>
</evidence>
<dbReference type="InterPro" id="IPR015424">
    <property type="entry name" value="PyrdxlP-dep_Trfase"/>
</dbReference>
<evidence type="ECO:0000256" key="5">
    <source>
        <dbReference type="ARBA" id="ARBA00023235"/>
    </source>
</evidence>
<evidence type="ECO:0000256" key="3">
    <source>
        <dbReference type="ARBA" id="ARBA00008981"/>
    </source>
</evidence>
<accession>A0ABT3KS68</accession>
<evidence type="ECO:0000256" key="7">
    <source>
        <dbReference type="HAMAP-Rule" id="MF_00375"/>
    </source>
</evidence>
<dbReference type="InterPro" id="IPR015421">
    <property type="entry name" value="PyrdxlP-dep_Trfase_major"/>
</dbReference>
<keyword evidence="7" id="KW-0963">Cytoplasm</keyword>
<comment type="subunit">
    <text evidence="7">Homodimer.</text>
</comment>
<name>A0ABT3KS68_9BURK</name>
<keyword evidence="6 7" id="KW-0627">Porphyrin biosynthesis</keyword>
<gene>
    <name evidence="7 8" type="primary">hemL</name>
    <name evidence="8" type="ORF">D5039_08325</name>
</gene>
<evidence type="ECO:0000256" key="6">
    <source>
        <dbReference type="ARBA" id="ARBA00023244"/>
    </source>
</evidence>
<comment type="cofactor">
    <cofactor evidence="1 7">
        <name>pyridoxal 5'-phosphate</name>
        <dbReference type="ChEBI" id="CHEBI:597326"/>
    </cofactor>
</comment>
<comment type="caution">
    <text evidence="8">The sequence shown here is derived from an EMBL/GenBank/DDBJ whole genome shotgun (WGS) entry which is preliminary data.</text>
</comment>
<dbReference type="GO" id="GO:0042286">
    <property type="term" value="F:glutamate-1-semialdehyde 2,1-aminomutase activity"/>
    <property type="evidence" value="ECO:0007669"/>
    <property type="project" value="UniProtKB-EC"/>
</dbReference>
<dbReference type="EMBL" id="QZCW01000001">
    <property type="protein sequence ID" value="MCW5321164.1"/>
    <property type="molecule type" value="Genomic_DNA"/>
</dbReference>
<evidence type="ECO:0000256" key="4">
    <source>
        <dbReference type="ARBA" id="ARBA00022898"/>
    </source>
</evidence>
<evidence type="ECO:0000313" key="9">
    <source>
        <dbReference type="Proteomes" id="UP001208935"/>
    </source>
</evidence>
<feature type="modified residue" description="N6-(pyridoxal phosphate)lysine" evidence="7">
    <location>
        <position position="274"/>
    </location>
</feature>
<dbReference type="Proteomes" id="UP001208935">
    <property type="component" value="Unassembled WGS sequence"/>
</dbReference>
<dbReference type="PANTHER" id="PTHR43713:SF3">
    <property type="entry name" value="GLUTAMATE-1-SEMIALDEHYDE 2,1-AMINOMUTASE 1, CHLOROPLASTIC-RELATED"/>
    <property type="match status" value="1"/>
</dbReference>
<dbReference type="CDD" id="cd00610">
    <property type="entry name" value="OAT_like"/>
    <property type="match status" value="1"/>
</dbReference>
<dbReference type="Gene3D" id="3.40.640.10">
    <property type="entry name" value="Type I PLP-dependent aspartate aminotransferase-like (Major domain)"/>
    <property type="match status" value="1"/>
</dbReference>
<dbReference type="InterPro" id="IPR004639">
    <property type="entry name" value="4pyrrol_synth_GluAld_NH2Trfase"/>
</dbReference>
<evidence type="ECO:0000256" key="2">
    <source>
        <dbReference type="ARBA" id="ARBA00004819"/>
    </source>
</evidence>
<dbReference type="PANTHER" id="PTHR43713">
    <property type="entry name" value="GLUTAMATE-1-SEMIALDEHYDE 2,1-AMINOMUTASE"/>
    <property type="match status" value="1"/>
</dbReference>
<dbReference type="HAMAP" id="MF_00375">
    <property type="entry name" value="HemL_aminotrans_3"/>
    <property type="match status" value="1"/>
</dbReference>
<keyword evidence="5 7" id="KW-0413">Isomerase</keyword>
<organism evidence="8 9">
    <name type="scientific">Verminephrobacter aporrectodeae subsp. tuberculatae</name>
    <dbReference type="NCBI Taxonomy" id="1110392"/>
    <lineage>
        <taxon>Bacteria</taxon>
        <taxon>Pseudomonadati</taxon>
        <taxon>Pseudomonadota</taxon>
        <taxon>Betaproteobacteria</taxon>
        <taxon>Burkholderiales</taxon>
        <taxon>Comamonadaceae</taxon>
        <taxon>Verminephrobacter</taxon>
    </lineage>
</organism>
<sequence>MTPNTDLNIALFERAQALIPGGVNSPVRAFRAVGGTPRFIRRAQGAWLWDANGQRFIDYIGSWGPMILGHAHPAVLEAVHQAARDGLSFGAPTERELELAEEILGLLPSMEMIRLVSSGTEAAMSAIRLARGATGRSKFIKFEGCYHGHADALLVRAGSGLATLGTATSAGVPPEVLQHTLVLEYNAIEQLEQAFALHGSELACLVIEPIAGNMNLVRASVPFMRRCRELCTQHGALLVFDEVMTGFRVALGGAQSLYAREIPGFKPDLTVLGKVIGGGMPLAAFGGPRAIMENLAPSGAVYQAGTLSGNPVATACGLATLRQIKEPGFFAALAARTRALVEGLEGAAAAEGVALCADSEGGMFGFFLLPELPRNYAQVLRSDGARFNRLFHGLLARGVCIAPALYEAGFVSAAHSADDIAQTVAAAHEVFRELSRQ</sequence>
<comment type="subcellular location">
    <subcellularLocation>
        <location evidence="7">Cytoplasm</location>
    </subcellularLocation>
</comment>
<dbReference type="EC" id="5.4.3.8" evidence="7"/>
<evidence type="ECO:0000256" key="1">
    <source>
        <dbReference type="ARBA" id="ARBA00001933"/>
    </source>
</evidence>
<dbReference type="NCBIfam" id="TIGR00713">
    <property type="entry name" value="hemL"/>
    <property type="match status" value="1"/>
</dbReference>
<reference evidence="9" key="1">
    <citation type="submission" date="2023-07" db="EMBL/GenBank/DDBJ databases">
        <title>Verminephrobacter genomes.</title>
        <authorList>
            <person name="Lund M.B."/>
        </authorList>
    </citation>
    <scope>NUCLEOTIDE SEQUENCE [LARGE SCALE GENOMIC DNA]</scope>
    <source>
        <strain evidence="9">AtM5-05</strain>
    </source>
</reference>
<dbReference type="InterPro" id="IPR015422">
    <property type="entry name" value="PyrdxlP-dep_Trfase_small"/>
</dbReference>
<comment type="similarity">
    <text evidence="3 7">Belongs to the class-III pyridoxal-phosphate-dependent aminotransferase family. HemL subfamily.</text>
</comment>
<protein>
    <recommendedName>
        <fullName evidence="7">Glutamate-1-semialdehyde 2,1-aminomutase</fullName>
        <shortName evidence="7">GSA</shortName>
        <ecNumber evidence="7">5.4.3.8</ecNumber>
    </recommendedName>
    <alternativeName>
        <fullName evidence="7">Glutamate-1-semialdehyde aminotransferase</fullName>
        <shortName evidence="7">GSA-AT</shortName>
    </alternativeName>
</protein>
<dbReference type="NCBIfam" id="NF000818">
    <property type="entry name" value="PRK00062.1"/>
    <property type="match status" value="1"/>
</dbReference>
<dbReference type="Gene3D" id="3.90.1150.10">
    <property type="entry name" value="Aspartate Aminotransferase, domain 1"/>
    <property type="match status" value="1"/>
</dbReference>
<dbReference type="InterPro" id="IPR005814">
    <property type="entry name" value="Aminotrans_3"/>
</dbReference>
<dbReference type="Pfam" id="PF00202">
    <property type="entry name" value="Aminotran_3"/>
    <property type="match status" value="1"/>
</dbReference>
<dbReference type="SUPFAM" id="SSF53383">
    <property type="entry name" value="PLP-dependent transferases"/>
    <property type="match status" value="1"/>
</dbReference>